<dbReference type="AlphaFoldDB" id="K0TF83"/>
<dbReference type="Gene3D" id="1.20.1250.20">
    <property type="entry name" value="MFS general substrate transporter like domains"/>
    <property type="match status" value="2"/>
</dbReference>
<evidence type="ECO:0000256" key="3">
    <source>
        <dbReference type="ARBA" id="ARBA00022989"/>
    </source>
</evidence>
<feature type="compositionally biased region" description="Basic and acidic residues" evidence="5">
    <location>
        <begin position="242"/>
        <end position="256"/>
    </location>
</feature>
<dbReference type="Proteomes" id="UP000266841">
    <property type="component" value="Unassembled WGS sequence"/>
</dbReference>
<feature type="transmembrane region" description="Helical" evidence="6">
    <location>
        <begin position="288"/>
        <end position="306"/>
    </location>
</feature>
<keyword evidence="2 6" id="KW-0812">Transmembrane</keyword>
<evidence type="ECO:0000256" key="6">
    <source>
        <dbReference type="SAM" id="Phobius"/>
    </source>
</evidence>
<dbReference type="InterPro" id="IPR036259">
    <property type="entry name" value="MFS_trans_sf"/>
</dbReference>
<gene>
    <name evidence="7" type="ORF">THAOC_02178</name>
</gene>
<keyword evidence="8" id="KW-1185">Reference proteome</keyword>
<dbReference type="Pfam" id="PF00083">
    <property type="entry name" value="Sugar_tr"/>
    <property type="match status" value="1"/>
</dbReference>
<dbReference type="GO" id="GO:0022857">
    <property type="term" value="F:transmembrane transporter activity"/>
    <property type="evidence" value="ECO:0007669"/>
    <property type="project" value="InterPro"/>
</dbReference>
<organism evidence="7 8">
    <name type="scientific">Thalassiosira oceanica</name>
    <name type="common">Marine diatom</name>
    <dbReference type="NCBI Taxonomy" id="159749"/>
    <lineage>
        <taxon>Eukaryota</taxon>
        <taxon>Sar</taxon>
        <taxon>Stramenopiles</taxon>
        <taxon>Ochrophyta</taxon>
        <taxon>Bacillariophyta</taxon>
        <taxon>Coscinodiscophyceae</taxon>
        <taxon>Thalassiosirophycidae</taxon>
        <taxon>Thalassiosirales</taxon>
        <taxon>Thalassiosiraceae</taxon>
        <taxon>Thalassiosira</taxon>
    </lineage>
</organism>
<dbReference type="OMA" id="ETPNDIC"/>
<evidence type="ECO:0000256" key="1">
    <source>
        <dbReference type="ARBA" id="ARBA00004141"/>
    </source>
</evidence>
<feature type="region of interest" description="Disordered" evidence="5">
    <location>
        <begin position="232"/>
        <end position="256"/>
    </location>
</feature>
<feature type="transmembrane region" description="Helical" evidence="6">
    <location>
        <begin position="68"/>
        <end position="89"/>
    </location>
</feature>
<keyword evidence="3 6" id="KW-1133">Transmembrane helix</keyword>
<keyword evidence="4 6" id="KW-0472">Membrane</keyword>
<feature type="transmembrane region" description="Helical" evidence="6">
    <location>
        <begin position="538"/>
        <end position="558"/>
    </location>
</feature>
<dbReference type="PANTHER" id="PTHR24064">
    <property type="entry name" value="SOLUTE CARRIER FAMILY 22 MEMBER"/>
    <property type="match status" value="1"/>
</dbReference>
<feature type="transmembrane region" description="Helical" evidence="6">
    <location>
        <begin position="401"/>
        <end position="419"/>
    </location>
</feature>
<feature type="transmembrane region" description="Helical" evidence="6">
    <location>
        <begin position="378"/>
        <end position="395"/>
    </location>
</feature>
<feature type="compositionally biased region" description="Low complexity" evidence="5">
    <location>
        <begin position="13"/>
        <end position="23"/>
    </location>
</feature>
<feature type="transmembrane region" description="Helical" evidence="6">
    <location>
        <begin position="431"/>
        <end position="451"/>
    </location>
</feature>
<feature type="transmembrane region" description="Helical" evidence="6">
    <location>
        <begin position="190"/>
        <end position="208"/>
    </location>
</feature>
<accession>K0TF83</accession>
<evidence type="ECO:0000256" key="5">
    <source>
        <dbReference type="SAM" id="MobiDB-lite"/>
    </source>
</evidence>
<feature type="transmembrane region" description="Helical" evidence="6">
    <location>
        <begin position="158"/>
        <end position="178"/>
    </location>
</feature>
<evidence type="ECO:0000256" key="4">
    <source>
        <dbReference type="ARBA" id="ARBA00023136"/>
    </source>
</evidence>
<protein>
    <recommendedName>
        <fullName evidence="9">Major facilitator superfamily (MFS) profile domain-containing protein</fullName>
    </recommendedName>
</protein>
<dbReference type="InterPro" id="IPR005828">
    <property type="entry name" value="MFS_sugar_transport-like"/>
</dbReference>
<dbReference type="GO" id="GO:0016020">
    <property type="term" value="C:membrane"/>
    <property type="evidence" value="ECO:0007669"/>
    <property type="project" value="UniProtKB-SubCell"/>
</dbReference>
<reference evidence="7 8" key="1">
    <citation type="journal article" date="2012" name="Genome Biol.">
        <title>Genome and low-iron response of an oceanic diatom adapted to chronic iron limitation.</title>
        <authorList>
            <person name="Lommer M."/>
            <person name="Specht M."/>
            <person name="Roy A.S."/>
            <person name="Kraemer L."/>
            <person name="Andreson R."/>
            <person name="Gutowska M.A."/>
            <person name="Wolf J."/>
            <person name="Bergner S.V."/>
            <person name="Schilhabel M.B."/>
            <person name="Klostermeier U.C."/>
            <person name="Beiko R.G."/>
            <person name="Rosenstiel P."/>
            <person name="Hippler M."/>
            <person name="Laroche J."/>
        </authorList>
    </citation>
    <scope>NUCLEOTIDE SEQUENCE [LARGE SCALE GENOMIC DNA]</scope>
    <source>
        <strain evidence="7 8">CCMP1005</strain>
    </source>
</reference>
<sequence length="637" mass="69678">MDPSLEDPLLDTAGAVGNNAEAGGRPRLSDLEHPLVHSVYRAPGLELDEALDADLPRRFDPGSGKARLTWLGALCIAGVGMFVEAFVIITTGQVKTVWHSAYPTCFSPDEEMPCPDNIACCGLFPNTNPDTCGTVESQDLFTCASDGSYPDDMLCNPAVIGGISYSEFAGIMLGMLSFGKIADAMGPHLAGMLTAAFQIVGILVMTFFRSESLNTIFIVLYPLTAVNAASRGSESEDTNMSRAERRESNRLKEKERSVRRGETITLVFAMQGKTLSAATETLSHINELGVGALVGSVFMLCLIYFAEQTGVECSSTNNAKGSSPHALDAVWRVFYFIGGIFVSMLLVFRSLVLKEGDGHKRILARKQRRQKQMKARHVLRFYLPRLIGTAGNWFLTDIGWLVLNNLFSLGGYYVSALLIDKPSVGRKRLQMFGYLVCAILFLISGAVFNMAGPGPLLFLMFVSSFMVNCGPNVTSYVMAAETYPAELRATCHGISAFCGKAGALLAVSKQVNPSFFALNETDGLLKTILFSHLNTPQIFYICSGVSFLGLAFTIFFSVDLTHVSLAEHDAQLELFLEDRLDEYKGKLNDAKHLSLFERLTGRHGVYDRDWIYNLIAEEAKKVQNDGVNTIESTQTSE</sequence>
<dbReference type="SUPFAM" id="SSF103473">
    <property type="entry name" value="MFS general substrate transporter"/>
    <property type="match status" value="1"/>
</dbReference>
<evidence type="ECO:0008006" key="9">
    <source>
        <dbReference type="Google" id="ProtNLM"/>
    </source>
</evidence>
<proteinExistence type="predicted"/>
<name>K0TF83_THAOC</name>
<comment type="subcellular location">
    <subcellularLocation>
        <location evidence="1">Membrane</location>
        <topology evidence="1">Multi-pass membrane protein</topology>
    </subcellularLocation>
</comment>
<dbReference type="EMBL" id="AGNL01002547">
    <property type="protein sequence ID" value="EJK76080.1"/>
    <property type="molecule type" value="Genomic_DNA"/>
</dbReference>
<evidence type="ECO:0000313" key="7">
    <source>
        <dbReference type="EMBL" id="EJK76080.1"/>
    </source>
</evidence>
<evidence type="ECO:0000256" key="2">
    <source>
        <dbReference type="ARBA" id="ARBA00022692"/>
    </source>
</evidence>
<evidence type="ECO:0000313" key="8">
    <source>
        <dbReference type="Proteomes" id="UP000266841"/>
    </source>
</evidence>
<feature type="transmembrane region" description="Helical" evidence="6">
    <location>
        <begin position="333"/>
        <end position="352"/>
    </location>
</feature>
<dbReference type="eggNOG" id="KOG0252">
    <property type="taxonomic scope" value="Eukaryota"/>
</dbReference>
<dbReference type="OrthoDB" id="433512at2759"/>
<feature type="region of interest" description="Disordered" evidence="5">
    <location>
        <begin position="1"/>
        <end position="28"/>
    </location>
</feature>
<comment type="caution">
    <text evidence="7">The sequence shown here is derived from an EMBL/GenBank/DDBJ whole genome shotgun (WGS) entry which is preliminary data.</text>
</comment>